<dbReference type="VEuPathDB" id="FungiDB:PC110_g22870"/>
<keyword evidence="4" id="KW-1185">Reference proteome</keyword>
<feature type="region of interest" description="Disordered" evidence="1">
    <location>
        <begin position="1"/>
        <end position="26"/>
    </location>
</feature>
<sequence length="131" mass="14246">MVAAGNRSEATTSSSNDDSGSGSREYSEMPIDYLVDATQLPQDGDDDDTAAYKKLVCDPMIVNCKYRSEIGNELCALWSLLFNVLSHSPGLVRRSSSSVRMPVEGAVEKKTIAHQVTKTVTGLHKWLHVAS</sequence>
<dbReference type="Proteomes" id="UP000251314">
    <property type="component" value="Unassembled WGS sequence"/>
</dbReference>
<dbReference type="EMBL" id="RCMK01003234">
    <property type="protein sequence ID" value="KAG2875984.1"/>
    <property type="molecule type" value="Genomic_DNA"/>
</dbReference>
<comment type="caution">
    <text evidence="3">The sequence shown here is derived from an EMBL/GenBank/DDBJ whole genome shotgun (WGS) entry which is preliminary data.</text>
</comment>
<reference evidence="3 4" key="1">
    <citation type="submission" date="2018-01" db="EMBL/GenBank/DDBJ databases">
        <title>Draft genome of the strawberry crown rot pathogen Phytophthora cactorum.</title>
        <authorList>
            <person name="Armitage A.D."/>
            <person name="Lysoe E."/>
            <person name="Nellist C.F."/>
            <person name="Harrison R.J."/>
            <person name="Brurberg M.B."/>
        </authorList>
    </citation>
    <scope>NUCLEOTIDE SEQUENCE [LARGE SCALE GENOMIC DNA]</scope>
    <source>
        <strain evidence="3 4">10300</strain>
    </source>
</reference>
<evidence type="ECO:0000256" key="1">
    <source>
        <dbReference type="SAM" id="MobiDB-lite"/>
    </source>
</evidence>
<dbReference type="AlphaFoldDB" id="A0A329R769"/>
<proteinExistence type="predicted"/>
<reference evidence="2" key="2">
    <citation type="submission" date="2018-10" db="EMBL/GenBank/DDBJ databases">
        <title>Effector identification in a new, highly contiguous assembly of the strawberry crown rot pathogen Phytophthora cactorum.</title>
        <authorList>
            <person name="Armitage A.D."/>
            <person name="Nellist C.F."/>
            <person name="Bates H."/>
            <person name="Vickerstaff R.J."/>
            <person name="Harrison R.J."/>
        </authorList>
    </citation>
    <scope>NUCLEOTIDE SEQUENCE</scope>
    <source>
        <strain evidence="2">4040</strain>
    </source>
</reference>
<dbReference type="EMBL" id="MJFZ01002511">
    <property type="protein sequence ID" value="RAW20687.1"/>
    <property type="molecule type" value="Genomic_DNA"/>
</dbReference>
<gene>
    <name evidence="3" type="ORF">PC110_g22870</name>
    <name evidence="2" type="ORF">PC117_g27334</name>
</gene>
<protein>
    <submittedName>
        <fullName evidence="3">Uncharacterized protein</fullName>
    </submittedName>
</protein>
<evidence type="ECO:0000313" key="4">
    <source>
        <dbReference type="Proteomes" id="UP000251314"/>
    </source>
</evidence>
<feature type="compositionally biased region" description="Low complexity" evidence="1">
    <location>
        <begin position="13"/>
        <end position="23"/>
    </location>
</feature>
<accession>A0A329R769</accession>
<evidence type="ECO:0000313" key="3">
    <source>
        <dbReference type="EMBL" id="RAW20687.1"/>
    </source>
</evidence>
<evidence type="ECO:0000313" key="2">
    <source>
        <dbReference type="EMBL" id="KAG2875984.1"/>
    </source>
</evidence>
<organism evidence="3 4">
    <name type="scientific">Phytophthora cactorum</name>
    <dbReference type="NCBI Taxonomy" id="29920"/>
    <lineage>
        <taxon>Eukaryota</taxon>
        <taxon>Sar</taxon>
        <taxon>Stramenopiles</taxon>
        <taxon>Oomycota</taxon>
        <taxon>Peronosporomycetes</taxon>
        <taxon>Peronosporales</taxon>
        <taxon>Peronosporaceae</taxon>
        <taxon>Phytophthora</taxon>
    </lineage>
</organism>
<dbReference type="Proteomes" id="UP000736787">
    <property type="component" value="Unassembled WGS sequence"/>
</dbReference>
<name>A0A329R769_9STRA</name>